<name>A0A2Z5AIC3_9PSED</name>
<organism evidence="2 3">
    <name type="scientific">Pseudomonas oryzihabitans</name>
    <dbReference type="NCBI Taxonomy" id="47885"/>
    <lineage>
        <taxon>Bacteria</taxon>
        <taxon>Pseudomonadati</taxon>
        <taxon>Pseudomonadota</taxon>
        <taxon>Gammaproteobacteria</taxon>
        <taxon>Pseudomonadales</taxon>
        <taxon>Pseudomonadaceae</taxon>
        <taxon>Pseudomonas</taxon>
    </lineage>
</organism>
<dbReference type="RefSeq" id="WP_208690965.1">
    <property type="nucleotide sequence ID" value="NZ_CP022198.1"/>
</dbReference>
<evidence type="ECO:0000313" key="3">
    <source>
        <dbReference type="Proteomes" id="UP000250579"/>
    </source>
</evidence>
<evidence type="ECO:0000313" key="2">
    <source>
        <dbReference type="EMBL" id="AXA69011.1"/>
    </source>
</evidence>
<dbReference type="SUPFAM" id="SSF143100">
    <property type="entry name" value="TTHA1013/TTHA0281-like"/>
    <property type="match status" value="1"/>
</dbReference>
<dbReference type="EMBL" id="CP022198">
    <property type="protein sequence ID" value="AXA69011.1"/>
    <property type="molecule type" value="Genomic_DNA"/>
</dbReference>
<reference evidence="2 3" key="1">
    <citation type="submission" date="2017-06" db="EMBL/GenBank/DDBJ databases">
        <title>Evolution towards high GC content and high-temperature stress adaptation in endophytic Pseudomonas oryzihabitans impacted its plant-growth promoting traits.</title>
        <authorList>
            <person name="Nascimento F.X."/>
        </authorList>
    </citation>
    <scope>NUCLEOTIDE SEQUENCE [LARGE SCALE GENOMIC DNA]</scope>
    <source>
        <strain evidence="2 3">MS8</strain>
    </source>
</reference>
<proteinExistence type="predicted"/>
<feature type="domain" description="HicB-like antitoxin of toxin-antitoxin system" evidence="1">
    <location>
        <begin position="5"/>
        <end position="80"/>
    </location>
</feature>
<dbReference type="InterPro" id="IPR031807">
    <property type="entry name" value="HicB-like"/>
</dbReference>
<dbReference type="InterPro" id="IPR035069">
    <property type="entry name" value="TTHA1013/TTHA0281-like"/>
</dbReference>
<accession>A0A2Z5AIC3</accession>
<evidence type="ECO:0000259" key="1">
    <source>
        <dbReference type="Pfam" id="PF15970"/>
    </source>
</evidence>
<sequence>MHYAITVHEEAGHYWSKCDDIPEAHSAGDTLEELATNAVDGLRCALTIYVDQLREIPPASPAKPGQLLVPLPALVHAKIELWNAMRAKGMRKADLVRLLGTSQTAVDRLVDFEHSSKLEALEQALAALGRRLVVSSVAA</sequence>
<gene>
    <name evidence="2" type="ORF">CE139_13180</name>
</gene>
<dbReference type="SUPFAM" id="SSF47413">
    <property type="entry name" value="lambda repressor-like DNA-binding domains"/>
    <property type="match status" value="1"/>
</dbReference>
<dbReference type="InterPro" id="IPR010982">
    <property type="entry name" value="Lambda_DNA-bd_dom_sf"/>
</dbReference>
<dbReference type="Proteomes" id="UP000250579">
    <property type="component" value="Chromosome"/>
</dbReference>
<dbReference type="Pfam" id="PF15970">
    <property type="entry name" value="HicB-like_2"/>
    <property type="match status" value="1"/>
</dbReference>
<dbReference type="AlphaFoldDB" id="A0A2Z5AIC3"/>
<dbReference type="GO" id="GO:0003677">
    <property type="term" value="F:DNA binding"/>
    <property type="evidence" value="ECO:0007669"/>
    <property type="project" value="InterPro"/>
</dbReference>
<protein>
    <recommendedName>
        <fullName evidence="1">HicB-like antitoxin of toxin-antitoxin system domain-containing protein</fullName>
    </recommendedName>
</protein>
<dbReference type="Gene3D" id="3.30.160.250">
    <property type="match status" value="1"/>
</dbReference>